<dbReference type="InterPro" id="IPR012347">
    <property type="entry name" value="Ferritin-like"/>
</dbReference>
<dbReference type="PANTHER" id="PTHR38593:SF1">
    <property type="entry name" value="BLR2558 PROTEIN"/>
    <property type="match status" value="1"/>
</dbReference>
<dbReference type="InterPro" id="IPR025419">
    <property type="entry name" value="DUF4142"/>
</dbReference>
<dbReference type="RefSeq" id="WP_168874308.1">
    <property type="nucleotide sequence ID" value="NZ_JABAIA010000003.1"/>
</dbReference>
<evidence type="ECO:0000259" key="2">
    <source>
        <dbReference type="Pfam" id="PF13628"/>
    </source>
</evidence>
<evidence type="ECO:0000313" key="4">
    <source>
        <dbReference type="Proteomes" id="UP000570474"/>
    </source>
</evidence>
<dbReference type="EMBL" id="JABAIA010000003">
    <property type="protein sequence ID" value="NLR68391.1"/>
    <property type="molecule type" value="Genomic_DNA"/>
</dbReference>
<organism evidence="3 4">
    <name type="scientific">Chitinophaga varians</name>
    <dbReference type="NCBI Taxonomy" id="2202339"/>
    <lineage>
        <taxon>Bacteria</taxon>
        <taxon>Pseudomonadati</taxon>
        <taxon>Bacteroidota</taxon>
        <taxon>Chitinophagia</taxon>
        <taxon>Chitinophagales</taxon>
        <taxon>Chitinophagaceae</taxon>
        <taxon>Chitinophaga</taxon>
    </lineage>
</organism>
<proteinExistence type="predicted"/>
<feature type="chain" id="PRO_5032909775" evidence="1">
    <location>
        <begin position="23"/>
        <end position="188"/>
    </location>
</feature>
<dbReference type="PANTHER" id="PTHR38593">
    <property type="entry name" value="BLR2558 PROTEIN"/>
    <property type="match status" value="1"/>
</dbReference>
<dbReference type="Pfam" id="PF13628">
    <property type="entry name" value="DUF4142"/>
    <property type="match status" value="1"/>
</dbReference>
<dbReference type="AlphaFoldDB" id="A0A847S9J4"/>
<accession>A0A847S9J4</accession>
<dbReference type="Gene3D" id="1.20.1260.10">
    <property type="match status" value="1"/>
</dbReference>
<comment type="caution">
    <text evidence="3">The sequence shown here is derived from an EMBL/GenBank/DDBJ whole genome shotgun (WGS) entry which is preliminary data.</text>
</comment>
<reference evidence="3 4" key="1">
    <citation type="submission" date="2020-04" db="EMBL/GenBank/DDBJ databases">
        <authorList>
            <person name="Yin C."/>
        </authorList>
    </citation>
    <scope>NUCLEOTIDE SEQUENCE [LARGE SCALE GENOMIC DNA]</scope>
    <source>
        <strain evidence="3 4">Ae27</strain>
    </source>
</reference>
<evidence type="ECO:0000313" key="3">
    <source>
        <dbReference type="EMBL" id="NLR68391.1"/>
    </source>
</evidence>
<keyword evidence="4" id="KW-1185">Reference proteome</keyword>
<evidence type="ECO:0000256" key="1">
    <source>
        <dbReference type="SAM" id="SignalP"/>
    </source>
</evidence>
<name>A0A847S9J4_9BACT</name>
<sequence>MKRITIFAAVLLSLGVSSSCNNTGKSPQHETPADSAEAINKTDKTVDSLSAVFAVKVADDGMMEVALGKLALEKATDPRVKAFASMSVNDRTKINEELKSIAENRKIALPSAMSEAAKKFIDKLSKKSGKAFEKEYIAEMVDDHDRDVKDFDNAANNLESISLREWARKTLPMVMIHLDSARAIKDAQ</sequence>
<dbReference type="PROSITE" id="PS51257">
    <property type="entry name" value="PROKAR_LIPOPROTEIN"/>
    <property type="match status" value="1"/>
</dbReference>
<protein>
    <submittedName>
        <fullName evidence="3">DUF4142 domain-containing protein</fullName>
    </submittedName>
</protein>
<feature type="domain" description="DUF4142" evidence="2">
    <location>
        <begin position="52"/>
        <end position="184"/>
    </location>
</feature>
<feature type="signal peptide" evidence="1">
    <location>
        <begin position="1"/>
        <end position="22"/>
    </location>
</feature>
<gene>
    <name evidence="3" type="ORF">HGH92_29055</name>
</gene>
<keyword evidence="1" id="KW-0732">Signal</keyword>
<dbReference type="Proteomes" id="UP000570474">
    <property type="component" value="Unassembled WGS sequence"/>
</dbReference>